<keyword evidence="3" id="KW-1185">Reference proteome</keyword>
<proteinExistence type="predicted"/>
<dbReference type="InterPro" id="IPR058353">
    <property type="entry name" value="DUF8040"/>
</dbReference>
<gene>
    <name evidence="2" type="ORF">DM860_001480</name>
</gene>
<evidence type="ECO:0000259" key="1">
    <source>
        <dbReference type="Pfam" id="PF26138"/>
    </source>
</evidence>
<dbReference type="AlphaFoldDB" id="A0A328E8V6"/>
<accession>A0A328E8V6</accession>
<feature type="domain" description="DUF8040" evidence="1">
    <location>
        <begin position="1"/>
        <end position="69"/>
    </location>
</feature>
<evidence type="ECO:0000313" key="2">
    <source>
        <dbReference type="EMBL" id="RAL54352.1"/>
    </source>
</evidence>
<dbReference type="EMBL" id="NQVE01000009">
    <property type="protein sequence ID" value="RAL54352.1"/>
    <property type="molecule type" value="Genomic_DNA"/>
</dbReference>
<evidence type="ECO:0000313" key="3">
    <source>
        <dbReference type="Proteomes" id="UP000249390"/>
    </source>
</evidence>
<name>A0A328E8V6_9ASTE</name>
<comment type="caution">
    <text evidence="2">The sequence shown here is derived from an EMBL/GenBank/DDBJ whole genome shotgun (WGS) entry which is preliminary data.</text>
</comment>
<sequence>MNQLTLRELCKQLEVKCGFKSSNRISVLEKVALFVFVLSKGSSNRDTHEHFQHYGETMSRISKEVLKVMD</sequence>
<dbReference type="Pfam" id="PF26138">
    <property type="entry name" value="DUF8040"/>
    <property type="match status" value="1"/>
</dbReference>
<organism evidence="2 3">
    <name type="scientific">Cuscuta australis</name>
    <dbReference type="NCBI Taxonomy" id="267555"/>
    <lineage>
        <taxon>Eukaryota</taxon>
        <taxon>Viridiplantae</taxon>
        <taxon>Streptophyta</taxon>
        <taxon>Embryophyta</taxon>
        <taxon>Tracheophyta</taxon>
        <taxon>Spermatophyta</taxon>
        <taxon>Magnoliopsida</taxon>
        <taxon>eudicotyledons</taxon>
        <taxon>Gunneridae</taxon>
        <taxon>Pentapetalae</taxon>
        <taxon>asterids</taxon>
        <taxon>lamiids</taxon>
        <taxon>Solanales</taxon>
        <taxon>Convolvulaceae</taxon>
        <taxon>Cuscuteae</taxon>
        <taxon>Cuscuta</taxon>
        <taxon>Cuscuta subgen. Grammica</taxon>
        <taxon>Cuscuta sect. Cleistogrammica</taxon>
    </lineage>
</organism>
<dbReference type="Proteomes" id="UP000249390">
    <property type="component" value="Unassembled WGS sequence"/>
</dbReference>
<protein>
    <recommendedName>
        <fullName evidence="1">DUF8040 domain-containing protein</fullName>
    </recommendedName>
</protein>
<reference evidence="2 3" key="1">
    <citation type="submission" date="2018-06" db="EMBL/GenBank/DDBJ databases">
        <title>The Genome of Cuscuta australis (Dodder) Provides Insight into the Evolution of Plant Parasitism.</title>
        <authorList>
            <person name="Liu H."/>
        </authorList>
    </citation>
    <scope>NUCLEOTIDE SEQUENCE [LARGE SCALE GENOMIC DNA]</scope>
    <source>
        <strain evidence="3">cv. Yunnan</strain>
        <tissue evidence="2">Vines</tissue>
    </source>
</reference>